<dbReference type="InterPro" id="IPR050272">
    <property type="entry name" value="Isochorismatase-like_hydrls"/>
</dbReference>
<name>A0ABT7UFK6_9FIRM</name>
<keyword evidence="2 4" id="KW-0378">Hydrolase</keyword>
<comment type="caution">
    <text evidence="4">The sequence shown here is derived from an EMBL/GenBank/DDBJ whole genome shotgun (WGS) entry which is preliminary data.</text>
</comment>
<evidence type="ECO:0000313" key="5">
    <source>
        <dbReference type="Proteomes" id="UP001529275"/>
    </source>
</evidence>
<dbReference type="InterPro" id="IPR036380">
    <property type="entry name" value="Isochorismatase-like_sf"/>
</dbReference>
<dbReference type="PANTHER" id="PTHR43540">
    <property type="entry name" value="PEROXYUREIDOACRYLATE/UREIDOACRYLATE AMIDOHYDROLASE-RELATED"/>
    <property type="match status" value="1"/>
</dbReference>
<dbReference type="Pfam" id="PF00857">
    <property type="entry name" value="Isochorismatase"/>
    <property type="match status" value="1"/>
</dbReference>
<protein>
    <submittedName>
        <fullName evidence="4">Isochorismatase family cysteine hydrolase</fullName>
        <ecNumber evidence="4">3.-.-.-</ecNumber>
    </submittedName>
</protein>
<sequence>MKKLLIVVDFQNDFVTGSLGFDEAPQLENHIVHLIQTFQQNHDDIIYTMDTHQTNYLQTYEGLHLPIAHCIENTPGWQLYGKVKELLSDCTCYKKETFPSLEMANDLKNKEYESVTLVGLVSHICVLSNAIMVKSALPDTPVRVDLKGCASSDQITHQKSIDVMKSLQIKIIE</sequence>
<reference evidence="5" key="1">
    <citation type="submission" date="2023-06" db="EMBL/GenBank/DDBJ databases">
        <title>Identification and characterization of horizontal gene transfer across gut microbiota members of farm animals based on homology search.</title>
        <authorList>
            <person name="Zeman M."/>
            <person name="Kubasova T."/>
            <person name="Jahodarova E."/>
            <person name="Nykrynova M."/>
            <person name="Rychlik I."/>
        </authorList>
    </citation>
    <scope>NUCLEOTIDE SEQUENCE [LARGE SCALE GENOMIC DNA]</scope>
    <source>
        <strain evidence="5">ET341</strain>
    </source>
</reference>
<dbReference type="Proteomes" id="UP001529275">
    <property type="component" value="Unassembled WGS sequence"/>
</dbReference>
<dbReference type="Gene3D" id="3.40.50.850">
    <property type="entry name" value="Isochorismatase-like"/>
    <property type="match status" value="1"/>
</dbReference>
<dbReference type="EMBL" id="JAUDCK010000002">
    <property type="protein sequence ID" value="MDM8194929.1"/>
    <property type="molecule type" value="Genomic_DNA"/>
</dbReference>
<organism evidence="4 5">
    <name type="scientific">Massilimicrobiota timonensis</name>
    <dbReference type="NCBI Taxonomy" id="1776392"/>
    <lineage>
        <taxon>Bacteria</taxon>
        <taxon>Bacillati</taxon>
        <taxon>Bacillota</taxon>
        <taxon>Erysipelotrichia</taxon>
        <taxon>Erysipelotrichales</taxon>
        <taxon>Erysipelotrichaceae</taxon>
        <taxon>Massilimicrobiota</taxon>
    </lineage>
</organism>
<evidence type="ECO:0000259" key="3">
    <source>
        <dbReference type="Pfam" id="PF00857"/>
    </source>
</evidence>
<gene>
    <name evidence="4" type="ORF">QUV98_01215</name>
</gene>
<evidence type="ECO:0000256" key="1">
    <source>
        <dbReference type="ARBA" id="ARBA00006336"/>
    </source>
</evidence>
<keyword evidence="5" id="KW-1185">Reference proteome</keyword>
<dbReference type="InterPro" id="IPR000868">
    <property type="entry name" value="Isochorismatase-like_dom"/>
</dbReference>
<accession>A0ABT7UFK6</accession>
<dbReference type="GO" id="GO:0016787">
    <property type="term" value="F:hydrolase activity"/>
    <property type="evidence" value="ECO:0007669"/>
    <property type="project" value="UniProtKB-KW"/>
</dbReference>
<feature type="domain" description="Isochorismatase-like" evidence="3">
    <location>
        <begin position="4"/>
        <end position="168"/>
    </location>
</feature>
<dbReference type="PANTHER" id="PTHR43540:SF10">
    <property type="entry name" value="ISOCHORISMATASE"/>
    <property type="match status" value="1"/>
</dbReference>
<proteinExistence type="inferred from homology"/>
<dbReference type="CDD" id="cd00431">
    <property type="entry name" value="cysteine_hydrolases"/>
    <property type="match status" value="1"/>
</dbReference>
<evidence type="ECO:0000256" key="2">
    <source>
        <dbReference type="ARBA" id="ARBA00022801"/>
    </source>
</evidence>
<dbReference type="EC" id="3.-.-.-" evidence="4"/>
<dbReference type="RefSeq" id="WP_289527088.1">
    <property type="nucleotide sequence ID" value="NZ_JAUDCK010000002.1"/>
</dbReference>
<evidence type="ECO:0000313" key="4">
    <source>
        <dbReference type="EMBL" id="MDM8194929.1"/>
    </source>
</evidence>
<comment type="similarity">
    <text evidence="1">Belongs to the isochorismatase family.</text>
</comment>
<dbReference type="SUPFAM" id="SSF52499">
    <property type="entry name" value="Isochorismatase-like hydrolases"/>
    <property type="match status" value="1"/>
</dbReference>